<feature type="transmembrane region" description="Helical" evidence="4">
    <location>
        <begin position="417"/>
        <end position="440"/>
    </location>
</feature>
<feature type="compositionally biased region" description="Polar residues" evidence="3">
    <location>
        <begin position="1"/>
        <end position="11"/>
    </location>
</feature>
<organism evidence="6 7">
    <name type="scientific">Ophiocordyceps camponoti-floridani</name>
    <dbReference type="NCBI Taxonomy" id="2030778"/>
    <lineage>
        <taxon>Eukaryota</taxon>
        <taxon>Fungi</taxon>
        <taxon>Dikarya</taxon>
        <taxon>Ascomycota</taxon>
        <taxon>Pezizomycotina</taxon>
        <taxon>Sordariomycetes</taxon>
        <taxon>Hypocreomycetidae</taxon>
        <taxon>Hypocreales</taxon>
        <taxon>Ophiocordycipitaceae</taxon>
        <taxon>Ophiocordyceps</taxon>
    </lineage>
</organism>
<feature type="transmembrane region" description="Helical" evidence="4">
    <location>
        <begin position="357"/>
        <end position="377"/>
    </location>
</feature>
<dbReference type="InterPro" id="IPR036259">
    <property type="entry name" value="MFS_trans_sf"/>
</dbReference>
<dbReference type="PROSITE" id="PS50850">
    <property type="entry name" value="MFS"/>
    <property type="match status" value="1"/>
</dbReference>
<dbReference type="PANTHER" id="PTHR11360">
    <property type="entry name" value="MONOCARBOXYLATE TRANSPORTER"/>
    <property type="match status" value="1"/>
</dbReference>
<comment type="subcellular location">
    <subcellularLocation>
        <location evidence="1">Membrane</location>
        <topology evidence="1">Multi-pass membrane protein</topology>
    </subcellularLocation>
</comment>
<dbReference type="Gene3D" id="1.20.1250.20">
    <property type="entry name" value="MFS general substrate transporter like domains"/>
    <property type="match status" value="2"/>
</dbReference>
<comment type="caution">
    <text evidence="6">The sequence shown here is derived from an EMBL/GenBank/DDBJ whole genome shotgun (WGS) entry which is preliminary data.</text>
</comment>
<dbReference type="PANTHER" id="PTHR11360:SF177">
    <property type="entry name" value="RIBOFLAVIN TRANSPORTER MCH5"/>
    <property type="match status" value="1"/>
</dbReference>
<feature type="transmembrane region" description="Helical" evidence="4">
    <location>
        <begin position="452"/>
        <end position="471"/>
    </location>
</feature>
<feature type="region of interest" description="Disordered" evidence="3">
    <location>
        <begin position="1"/>
        <end position="34"/>
    </location>
</feature>
<feature type="transmembrane region" description="Helical" evidence="4">
    <location>
        <begin position="95"/>
        <end position="115"/>
    </location>
</feature>
<dbReference type="SUPFAM" id="SSF103473">
    <property type="entry name" value="MFS general substrate transporter"/>
    <property type="match status" value="1"/>
</dbReference>
<dbReference type="InterPro" id="IPR011701">
    <property type="entry name" value="MFS"/>
</dbReference>
<dbReference type="GO" id="GO:0022857">
    <property type="term" value="F:transmembrane transporter activity"/>
    <property type="evidence" value="ECO:0007669"/>
    <property type="project" value="InterPro"/>
</dbReference>
<keyword evidence="7" id="KW-1185">Reference proteome</keyword>
<evidence type="ECO:0000256" key="3">
    <source>
        <dbReference type="SAM" id="MobiDB-lite"/>
    </source>
</evidence>
<proteinExistence type="inferred from homology"/>
<evidence type="ECO:0000256" key="2">
    <source>
        <dbReference type="ARBA" id="ARBA00006727"/>
    </source>
</evidence>
<dbReference type="GO" id="GO:0016020">
    <property type="term" value="C:membrane"/>
    <property type="evidence" value="ECO:0007669"/>
    <property type="project" value="UniProtKB-SubCell"/>
</dbReference>
<evidence type="ECO:0000313" key="7">
    <source>
        <dbReference type="Proteomes" id="UP000562929"/>
    </source>
</evidence>
<dbReference type="EMBL" id="JAACLJ010000001">
    <property type="protein sequence ID" value="KAF4595145.1"/>
    <property type="molecule type" value="Genomic_DNA"/>
</dbReference>
<evidence type="ECO:0000259" key="5">
    <source>
        <dbReference type="PROSITE" id="PS50850"/>
    </source>
</evidence>
<dbReference type="InterPro" id="IPR050327">
    <property type="entry name" value="Proton-linked_MCT"/>
</dbReference>
<protein>
    <submittedName>
        <fullName evidence="6">Tubulin gamma chain</fullName>
    </submittedName>
</protein>
<dbReference type="AlphaFoldDB" id="A0A8H4QCQ4"/>
<feature type="transmembrane region" description="Helical" evidence="4">
    <location>
        <begin position="383"/>
        <end position="405"/>
    </location>
</feature>
<feature type="domain" description="Major facilitator superfamily (MFS) profile" evidence="5">
    <location>
        <begin position="87"/>
        <end position="473"/>
    </location>
</feature>
<sequence length="480" mass="51848">MKQPPEQQTTWHEAGTGILPDSPPGDGPCEGLSTVVASEPASTSGSCFAGTQTEMQTWAETRPVLSSCGSPVKESSETGFPDGGIRAWMVVAGGFLNFMVTFGILNSFGTFQAYYESKWPDLSTSTITWIGSVQLCLFFLGGIFIGPVFDRYGGQKLMFIGTTFCVLSFLGASWSTRYWHYLLSQGFLLGTGSALLFYPTTGAISEWFDGKRGLALGIAVSGSSLGGVFWPILLQVLFNKVSEEVVYRIMAVISTPLLLLSCYLIRARPGHGTAADESLNRQRTVVGTILEPRFISLSVVLMILYAGMLIPFYYIPLYSQERGVDRVMSNHLLSISYGGSFIGRIASGWLADCLGRFNILALIGLLMSFMTLWWIWMQSVSQMVVFAVLFGLFSAGLVPLGSACVAQTTPDMGRIGLRIGVMMAVCSIGALAGGPVSGLLRESTAGWPSVHLFSASLSLLGALLLSAVRLWHQPRLLAKF</sequence>
<evidence type="ECO:0000313" key="6">
    <source>
        <dbReference type="EMBL" id="KAF4595145.1"/>
    </source>
</evidence>
<dbReference type="Pfam" id="PF07690">
    <property type="entry name" value="MFS_1"/>
    <property type="match status" value="1"/>
</dbReference>
<dbReference type="OrthoDB" id="6499973at2759"/>
<accession>A0A8H4QCQ4</accession>
<feature type="transmembrane region" description="Helical" evidence="4">
    <location>
        <begin position="294"/>
        <end position="315"/>
    </location>
</feature>
<feature type="transmembrane region" description="Helical" evidence="4">
    <location>
        <begin position="245"/>
        <end position="265"/>
    </location>
</feature>
<keyword evidence="4" id="KW-1133">Transmembrane helix</keyword>
<comment type="similarity">
    <text evidence="2">Belongs to the major facilitator superfamily. Monocarboxylate porter (TC 2.A.1.13) family.</text>
</comment>
<keyword evidence="4" id="KW-0472">Membrane</keyword>
<gene>
    <name evidence="6" type="ORF">GQ602_000758</name>
</gene>
<name>A0A8H4QCQ4_9HYPO</name>
<feature type="transmembrane region" description="Helical" evidence="4">
    <location>
        <begin position="181"/>
        <end position="201"/>
    </location>
</feature>
<reference evidence="6 7" key="1">
    <citation type="journal article" date="2020" name="G3 (Bethesda)">
        <title>Genetic Underpinnings of Host Manipulation by Ophiocordyceps as Revealed by Comparative Transcriptomics.</title>
        <authorList>
            <person name="Will I."/>
            <person name="Das B."/>
            <person name="Trinh T."/>
            <person name="Brachmann A."/>
            <person name="Ohm R.A."/>
            <person name="de Bekker C."/>
        </authorList>
    </citation>
    <scope>NUCLEOTIDE SEQUENCE [LARGE SCALE GENOMIC DNA]</scope>
    <source>
        <strain evidence="6 7">EC05</strain>
    </source>
</reference>
<evidence type="ECO:0000256" key="1">
    <source>
        <dbReference type="ARBA" id="ARBA00004141"/>
    </source>
</evidence>
<evidence type="ECO:0000256" key="4">
    <source>
        <dbReference type="SAM" id="Phobius"/>
    </source>
</evidence>
<keyword evidence="4" id="KW-0812">Transmembrane</keyword>
<dbReference type="InterPro" id="IPR020846">
    <property type="entry name" value="MFS_dom"/>
</dbReference>
<dbReference type="Proteomes" id="UP000562929">
    <property type="component" value="Unassembled WGS sequence"/>
</dbReference>
<feature type="transmembrane region" description="Helical" evidence="4">
    <location>
        <begin position="213"/>
        <end position="233"/>
    </location>
</feature>
<feature type="transmembrane region" description="Helical" evidence="4">
    <location>
        <begin position="127"/>
        <end position="145"/>
    </location>
</feature>